<feature type="transmembrane region" description="Helical" evidence="8">
    <location>
        <begin position="165"/>
        <end position="185"/>
    </location>
</feature>
<feature type="transmembrane region" description="Helical" evidence="8">
    <location>
        <begin position="281"/>
        <end position="303"/>
    </location>
</feature>
<feature type="transmembrane region" description="Helical" evidence="8">
    <location>
        <begin position="309"/>
        <end position="334"/>
    </location>
</feature>
<dbReference type="Gene3D" id="1.20.1720.10">
    <property type="entry name" value="Multidrug resistance protein D"/>
    <property type="match status" value="1"/>
</dbReference>
<feature type="transmembrane region" description="Helical" evidence="8">
    <location>
        <begin position="346"/>
        <end position="365"/>
    </location>
</feature>
<evidence type="ECO:0000313" key="11">
    <source>
        <dbReference type="Proteomes" id="UP000238650"/>
    </source>
</evidence>
<keyword evidence="6 8" id="KW-1133">Transmembrane helix</keyword>
<dbReference type="InterPro" id="IPR004812">
    <property type="entry name" value="Efflux_drug-R_Bcr/CmlA"/>
</dbReference>
<dbReference type="NCBIfam" id="TIGR00710">
    <property type="entry name" value="efflux_Bcr_CflA"/>
    <property type="match status" value="1"/>
</dbReference>
<feature type="domain" description="Major facilitator superfamily (MFS) profile" evidence="9">
    <location>
        <begin position="11"/>
        <end position="395"/>
    </location>
</feature>
<dbReference type="PROSITE" id="PS00216">
    <property type="entry name" value="SUGAR_TRANSPORT_1"/>
    <property type="match status" value="1"/>
</dbReference>
<dbReference type="PANTHER" id="PTHR23502:SF132">
    <property type="entry name" value="POLYAMINE TRANSPORTER 2-RELATED"/>
    <property type="match status" value="1"/>
</dbReference>
<reference evidence="10 11" key="1">
    <citation type="journal article" date="2017" name="New Microbes New Infect">
        <title>Genome sequence of 'Leucobacter massiliensis' sp. nov. isolated from human pharynx after travel to the 2014 Hajj.</title>
        <authorList>
            <person name="Leangapichart T."/>
            <person name="Gautret P."/>
            <person name="Nguyen T.T."/>
            <person name="Armstrong N."/>
            <person name="Rolain J.M."/>
        </authorList>
    </citation>
    <scope>NUCLEOTIDE SEQUENCE [LARGE SCALE GENOMIC DNA]</scope>
    <source>
        <strain evidence="10 11">122RC15</strain>
    </source>
</reference>
<dbReference type="PANTHER" id="PTHR23502">
    <property type="entry name" value="MAJOR FACILITATOR SUPERFAMILY"/>
    <property type="match status" value="1"/>
</dbReference>
<organism evidence="10 11">
    <name type="scientific">Leucobacter massiliensis</name>
    <dbReference type="NCBI Taxonomy" id="1686285"/>
    <lineage>
        <taxon>Bacteria</taxon>
        <taxon>Bacillati</taxon>
        <taxon>Actinomycetota</taxon>
        <taxon>Actinomycetes</taxon>
        <taxon>Micrococcales</taxon>
        <taxon>Microbacteriaceae</taxon>
        <taxon>Leucobacter</taxon>
    </lineage>
</organism>
<comment type="similarity">
    <text evidence="2">Belongs to the major facilitator superfamily. Bcr/CmlA family.</text>
</comment>
<feature type="transmembrane region" description="Helical" evidence="8">
    <location>
        <begin position="100"/>
        <end position="123"/>
    </location>
</feature>
<dbReference type="GO" id="GO:0042910">
    <property type="term" value="F:xenobiotic transmembrane transporter activity"/>
    <property type="evidence" value="ECO:0007669"/>
    <property type="project" value="InterPro"/>
</dbReference>
<feature type="transmembrane region" description="Helical" evidence="8">
    <location>
        <begin position="77"/>
        <end position="94"/>
    </location>
</feature>
<name>A0A2S9QPQ7_9MICO</name>
<dbReference type="PROSITE" id="PS50850">
    <property type="entry name" value="MFS"/>
    <property type="match status" value="1"/>
</dbReference>
<sequence length="395" mass="39351">MPARPRLTRGLLAALAFVGAVGPLATDLYLASFTDIASELGAPAASVQLTLTAFLLGLGVGQLVLGPLSDQLGRRPVLVTAMGVFAASSIALAFTPGIELFIALRAVQGIAGASGMVIARAIVVDLAEGAAAVRAISLLVMLTSLGPLIAPPLGGVILTLGDWRAVLGVLAAAATAMFALAAALVPESLPPEQRTQAGMRTTLRSFGVLLRDARFVALVGIFALGFGSMMAYISASPFVGQLVLGMSALHYSLGFAAGATALILMNLLNAQLAGRVPAKRMLLIGCALVLGAGIALSALSVTGALSPPLFIACAFVLSGGAGLIMSNGSALALLRAGAHRGAASALLGAAQFAVGGLASPLVGAWGEHTAVPMALFVLAASALAFAGALAFRGRA</sequence>
<evidence type="ECO:0000256" key="5">
    <source>
        <dbReference type="ARBA" id="ARBA00022692"/>
    </source>
</evidence>
<gene>
    <name evidence="10" type="ORF">B4915_05530</name>
</gene>
<comment type="subcellular location">
    <subcellularLocation>
        <location evidence="1">Cell membrane</location>
        <topology evidence="1">Multi-pass membrane protein</topology>
    </subcellularLocation>
</comment>
<dbReference type="AlphaFoldDB" id="A0A2S9QPQ7"/>
<dbReference type="InterPro" id="IPR020846">
    <property type="entry name" value="MFS_dom"/>
</dbReference>
<evidence type="ECO:0000256" key="1">
    <source>
        <dbReference type="ARBA" id="ARBA00004651"/>
    </source>
</evidence>
<evidence type="ECO:0000256" key="4">
    <source>
        <dbReference type="ARBA" id="ARBA00022475"/>
    </source>
</evidence>
<dbReference type="RefSeq" id="WP_105804855.1">
    <property type="nucleotide sequence ID" value="NZ_MWZD01000015.1"/>
</dbReference>
<dbReference type="EMBL" id="MWZD01000015">
    <property type="protein sequence ID" value="PRI11581.1"/>
    <property type="molecule type" value="Genomic_DNA"/>
</dbReference>
<feature type="transmembrane region" description="Helical" evidence="8">
    <location>
        <begin position="215"/>
        <end position="236"/>
    </location>
</feature>
<evidence type="ECO:0000313" key="10">
    <source>
        <dbReference type="EMBL" id="PRI11581.1"/>
    </source>
</evidence>
<proteinExistence type="inferred from homology"/>
<accession>A0A2S9QPQ7</accession>
<evidence type="ECO:0000256" key="6">
    <source>
        <dbReference type="ARBA" id="ARBA00022989"/>
    </source>
</evidence>
<dbReference type="InterPro" id="IPR005829">
    <property type="entry name" value="Sugar_transporter_CS"/>
</dbReference>
<feature type="transmembrane region" description="Helical" evidence="8">
    <location>
        <begin position="248"/>
        <end position="269"/>
    </location>
</feature>
<keyword evidence="5 8" id="KW-0812">Transmembrane</keyword>
<keyword evidence="7 8" id="KW-0472">Membrane</keyword>
<feature type="transmembrane region" description="Helical" evidence="8">
    <location>
        <begin position="135"/>
        <end position="159"/>
    </location>
</feature>
<dbReference type="GO" id="GO:0005886">
    <property type="term" value="C:plasma membrane"/>
    <property type="evidence" value="ECO:0007669"/>
    <property type="project" value="UniProtKB-SubCell"/>
</dbReference>
<keyword evidence="4" id="KW-1003">Cell membrane</keyword>
<evidence type="ECO:0000259" key="9">
    <source>
        <dbReference type="PROSITE" id="PS50850"/>
    </source>
</evidence>
<evidence type="ECO:0000256" key="2">
    <source>
        <dbReference type="ARBA" id="ARBA00006236"/>
    </source>
</evidence>
<protein>
    <recommendedName>
        <fullName evidence="9">Major facilitator superfamily (MFS) profile domain-containing protein</fullName>
    </recommendedName>
</protein>
<feature type="transmembrane region" description="Helical" evidence="8">
    <location>
        <begin position="371"/>
        <end position="391"/>
    </location>
</feature>
<dbReference type="CDD" id="cd17320">
    <property type="entry name" value="MFS_MdfA_MDR_like"/>
    <property type="match status" value="1"/>
</dbReference>
<keyword evidence="3" id="KW-0813">Transport</keyword>
<comment type="caution">
    <text evidence="10">The sequence shown here is derived from an EMBL/GenBank/DDBJ whole genome shotgun (WGS) entry which is preliminary data.</text>
</comment>
<dbReference type="SUPFAM" id="SSF103473">
    <property type="entry name" value="MFS general substrate transporter"/>
    <property type="match status" value="1"/>
</dbReference>
<keyword evidence="11" id="KW-1185">Reference proteome</keyword>
<feature type="transmembrane region" description="Helical" evidence="8">
    <location>
        <begin position="42"/>
        <end position="65"/>
    </location>
</feature>
<dbReference type="GO" id="GO:1990961">
    <property type="term" value="P:xenobiotic detoxification by transmembrane export across the plasma membrane"/>
    <property type="evidence" value="ECO:0007669"/>
    <property type="project" value="InterPro"/>
</dbReference>
<evidence type="ECO:0000256" key="3">
    <source>
        <dbReference type="ARBA" id="ARBA00022448"/>
    </source>
</evidence>
<dbReference type="Pfam" id="PF07690">
    <property type="entry name" value="MFS_1"/>
    <property type="match status" value="1"/>
</dbReference>
<dbReference type="OrthoDB" id="9814303at2"/>
<dbReference type="Proteomes" id="UP000238650">
    <property type="component" value="Unassembled WGS sequence"/>
</dbReference>
<evidence type="ECO:0000256" key="7">
    <source>
        <dbReference type="ARBA" id="ARBA00023136"/>
    </source>
</evidence>
<evidence type="ECO:0000256" key="8">
    <source>
        <dbReference type="SAM" id="Phobius"/>
    </source>
</evidence>
<dbReference type="InterPro" id="IPR011701">
    <property type="entry name" value="MFS"/>
</dbReference>
<dbReference type="InterPro" id="IPR036259">
    <property type="entry name" value="MFS_trans_sf"/>
</dbReference>